<reference evidence="2 3" key="1">
    <citation type="submission" date="2019-09" db="EMBL/GenBank/DDBJ databases">
        <title>A chromosome-level genome assembly of the Chinese tupelo Nyssa sinensis.</title>
        <authorList>
            <person name="Yang X."/>
            <person name="Kang M."/>
            <person name="Yang Y."/>
            <person name="Xiong H."/>
            <person name="Wang M."/>
            <person name="Zhang Z."/>
            <person name="Wang Z."/>
            <person name="Wu H."/>
            <person name="Ma T."/>
            <person name="Liu J."/>
            <person name="Xi Z."/>
        </authorList>
    </citation>
    <scope>NUCLEOTIDE SEQUENCE [LARGE SCALE GENOMIC DNA]</scope>
    <source>
        <strain evidence="2">J267</strain>
        <tissue evidence="2">Leaf</tissue>
    </source>
</reference>
<name>A0A5J5A1I1_9ASTE</name>
<sequence length="117" mass="11779">MLIEHHNNTRRLESVVALLHDDAASANPGPSAPFAGVALGPSLFVAPIVHASTIHIIVATCALSVVVLALSVAALAPTPLIASDVLALSPNVAPVVLAPNFCDLAIALPQDICVAPG</sequence>
<evidence type="ECO:0000313" key="3">
    <source>
        <dbReference type="Proteomes" id="UP000325577"/>
    </source>
</evidence>
<evidence type="ECO:0000256" key="1">
    <source>
        <dbReference type="SAM" id="Phobius"/>
    </source>
</evidence>
<gene>
    <name evidence="2" type="ORF">F0562_010525</name>
</gene>
<dbReference type="AlphaFoldDB" id="A0A5J5A1I1"/>
<dbReference type="EMBL" id="CM018047">
    <property type="protein sequence ID" value="KAA8524044.1"/>
    <property type="molecule type" value="Genomic_DNA"/>
</dbReference>
<keyword evidence="1" id="KW-0812">Transmembrane</keyword>
<keyword evidence="3" id="KW-1185">Reference proteome</keyword>
<protein>
    <submittedName>
        <fullName evidence="2">Uncharacterized protein</fullName>
    </submittedName>
</protein>
<keyword evidence="1" id="KW-1133">Transmembrane helix</keyword>
<keyword evidence="1" id="KW-0472">Membrane</keyword>
<proteinExistence type="predicted"/>
<feature type="transmembrane region" description="Helical" evidence="1">
    <location>
        <begin position="56"/>
        <end position="76"/>
    </location>
</feature>
<accession>A0A5J5A1I1</accession>
<dbReference type="Proteomes" id="UP000325577">
    <property type="component" value="Linkage Group LG4"/>
</dbReference>
<organism evidence="2 3">
    <name type="scientific">Nyssa sinensis</name>
    <dbReference type="NCBI Taxonomy" id="561372"/>
    <lineage>
        <taxon>Eukaryota</taxon>
        <taxon>Viridiplantae</taxon>
        <taxon>Streptophyta</taxon>
        <taxon>Embryophyta</taxon>
        <taxon>Tracheophyta</taxon>
        <taxon>Spermatophyta</taxon>
        <taxon>Magnoliopsida</taxon>
        <taxon>eudicotyledons</taxon>
        <taxon>Gunneridae</taxon>
        <taxon>Pentapetalae</taxon>
        <taxon>asterids</taxon>
        <taxon>Cornales</taxon>
        <taxon>Nyssaceae</taxon>
        <taxon>Nyssa</taxon>
    </lineage>
</organism>
<evidence type="ECO:0000313" key="2">
    <source>
        <dbReference type="EMBL" id="KAA8524044.1"/>
    </source>
</evidence>